<evidence type="ECO:0000313" key="2">
    <source>
        <dbReference type="EMBL" id="MDO1537167.1"/>
    </source>
</evidence>
<dbReference type="EMBL" id="JAUKVY010000036">
    <property type="protein sequence ID" value="MDO1537167.1"/>
    <property type="molecule type" value="Genomic_DNA"/>
</dbReference>
<reference evidence="2" key="1">
    <citation type="submission" date="2023-06" db="EMBL/GenBank/DDBJ databases">
        <authorList>
            <person name="Jiang Y."/>
            <person name="Liu Q."/>
        </authorList>
    </citation>
    <scope>NUCLEOTIDE SEQUENCE</scope>
    <source>
        <strain evidence="2">CGMCC 1.12090</strain>
    </source>
</reference>
<accession>A0ABT8SG53</accession>
<sequence>MANELLEPHPSQNPSPLDLLVARYAGGTMTSRELSSATGLTFGEILVELGKRNLALPRVSAERTPAQDSLLERALRGGE</sequence>
<feature type="compositionally biased region" description="Basic and acidic residues" evidence="1">
    <location>
        <begin position="70"/>
        <end position="79"/>
    </location>
</feature>
<proteinExistence type="predicted"/>
<gene>
    <name evidence="2" type="ORF">Q2T77_33365</name>
</gene>
<evidence type="ECO:0000313" key="3">
    <source>
        <dbReference type="Proteomes" id="UP001169027"/>
    </source>
</evidence>
<name>A0ABT8SG53_9BURK</name>
<feature type="region of interest" description="Disordered" evidence="1">
    <location>
        <begin position="60"/>
        <end position="79"/>
    </location>
</feature>
<keyword evidence="3" id="KW-1185">Reference proteome</keyword>
<organism evidence="2 3">
    <name type="scientific">Variovorax ginsengisoli</name>
    <dbReference type="NCBI Taxonomy" id="363844"/>
    <lineage>
        <taxon>Bacteria</taxon>
        <taxon>Pseudomonadati</taxon>
        <taxon>Pseudomonadota</taxon>
        <taxon>Betaproteobacteria</taxon>
        <taxon>Burkholderiales</taxon>
        <taxon>Comamonadaceae</taxon>
        <taxon>Variovorax</taxon>
    </lineage>
</organism>
<comment type="caution">
    <text evidence="2">The sequence shown here is derived from an EMBL/GenBank/DDBJ whole genome shotgun (WGS) entry which is preliminary data.</text>
</comment>
<evidence type="ECO:0000256" key="1">
    <source>
        <dbReference type="SAM" id="MobiDB-lite"/>
    </source>
</evidence>
<protein>
    <submittedName>
        <fullName evidence="2">Uncharacterized protein</fullName>
    </submittedName>
</protein>
<dbReference type="Proteomes" id="UP001169027">
    <property type="component" value="Unassembled WGS sequence"/>
</dbReference>
<dbReference type="RefSeq" id="WP_301815444.1">
    <property type="nucleotide sequence ID" value="NZ_JAUJZH010000036.1"/>
</dbReference>